<protein>
    <recommendedName>
        <fullName evidence="1">Transcription elongation factor GreA/GreB C-terminal domain-containing protein</fullName>
    </recommendedName>
</protein>
<proteinExistence type="predicted"/>
<dbReference type="GO" id="GO:0032784">
    <property type="term" value="P:regulation of DNA-templated transcription elongation"/>
    <property type="evidence" value="ECO:0007669"/>
    <property type="project" value="InterPro"/>
</dbReference>
<organism evidence="2 3">
    <name type="scientific">Candidatus Kerfeldbacteria bacterium RIFCSPLOWO2_01_FULL_48_11</name>
    <dbReference type="NCBI Taxonomy" id="1798543"/>
    <lineage>
        <taxon>Bacteria</taxon>
        <taxon>Candidatus Kerfeldiibacteriota</taxon>
    </lineage>
</organism>
<name>A0A1G2B2C2_9BACT</name>
<evidence type="ECO:0000259" key="1">
    <source>
        <dbReference type="Pfam" id="PF01272"/>
    </source>
</evidence>
<dbReference type="Gene3D" id="3.10.50.30">
    <property type="entry name" value="Transcription elongation factor, GreA/GreB, C-terminal domain"/>
    <property type="match status" value="1"/>
</dbReference>
<dbReference type="InterPro" id="IPR036953">
    <property type="entry name" value="GreA/GreB_C_sf"/>
</dbReference>
<accession>A0A1G2B2C2</accession>
<dbReference type="AlphaFoldDB" id="A0A1G2B2C2"/>
<feature type="domain" description="Transcription elongation factor GreA/GreB C-terminal" evidence="1">
    <location>
        <begin position="4"/>
        <end position="71"/>
    </location>
</feature>
<sequence>MAHTISIGSDVELLIAEESFRLSIVEASGDPEEGRISFGSPLGRALMGREEGDEVEVMAPGRPIKTKILHVY</sequence>
<evidence type="ECO:0000313" key="2">
    <source>
        <dbReference type="EMBL" id="OGY83332.1"/>
    </source>
</evidence>
<dbReference type="Pfam" id="PF01272">
    <property type="entry name" value="GreA_GreB"/>
    <property type="match status" value="1"/>
</dbReference>
<dbReference type="SUPFAM" id="SSF54534">
    <property type="entry name" value="FKBP-like"/>
    <property type="match status" value="1"/>
</dbReference>
<evidence type="ECO:0000313" key="3">
    <source>
        <dbReference type="Proteomes" id="UP000179164"/>
    </source>
</evidence>
<dbReference type="GO" id="GO:0003677">
    <property type="term" value="F:DNA binding"/>
    <property type="evidence" value="ECO:0007669"/>
    <property type="project" value="InterPro"/>
</dbReference>
<dbReference type="InterPro" id="IPR001437">
    <property type="entry name" value="Tscrpt_elong_fac_GreA/B_C"/>
</dbReference>
<gene>
    <name evidence="2" type="ORF">A2898_03540</name>
</gene>
<dbReference type="EMBL" id="MHKE01000014">
    <property type="protein sequence ID" value="OGY83332.1"/>
    <property type="molecule type" value="Genomic_DNA"/>
</dbReference>
<reference evidence="2 3" key="1">
    <citation type="journal article" date="2016" name="Nat. Commun.">
        <title>Thousands of microbial genomes shed light on interconnected biogeochemical processes in an aquifer system.</title>
        <authorList>
            <person name="Anantharaman K."/>
            <person name="Brown C.T."/>
            <person name="Hug L.A."/>
            <person name="Sharon I."/>
            <person name="Castelle C.J."/>
            <person name="Probst A.J."/>
            <person name="Thomas B.C."/>
            <person name="Singh A."/>
            <person name="Wilkins M.J."/>
            <person name="Karaoz U."/>
            <person name="Brodie E.L."/>
            <person name="Williams K.H."/>
            <person name="Hubbard S.S."/>
            <person name="Banfield J.F."/>
        </authorList>
    </citation>
    <scope>NUCLEOTIDE SEQUENCE [LARGE SCALE GENOMIC DNA]</scope>
</reference>
<dbReference type="STRING" id="1798543.A2898_03540"/>
<dbReference type="Proteomes" id="UP000179164">
    <property type="component" value="Unassembled WGS sequence"/>
</dbReference>
<comment type="caution">
    <text evidence="2">The sequence shown here is derived from an EMBL/GenBank/DDBJ whole genome shotgun (WGS) entry which is preliminary data.</text>
</comment>